<sequence>MAALRFGGIAERVGGQMTRAQGLRLRSLAEEAYQPMQYARDLTFEEAERRINALKAEIALADSF</sequence>
<dbReference type="InterPro" id="IPR021425">
    <property type="entry name" value="DUF3072"/>
</dbReference>
<keyword evidence="2" id="KW-1185">Reference proteome</keyword>
<dbReference type="EMBL" id="LNCU01000121">
    <property type="protein sequence ID" value="KWV45718.1"/>
    <property type="molecule type" value="Genomic_DNA"/>
</dbReference>
<dbReference type="Pfam" id="PF11272">
    <property type="entry name" value="DUF3072"/>
    <property type="match status" value="1"/>
</dbReference>
<gene>
    <name evidence="1" type="ORF">AS156_23460</name>
</gene>
<accession>A0A109JBB4</accession>
<proteinExistence type="predicted"/>
<protein>
    <recommendedName>
        <fullName evidence="3">DUF3072 domain-containing protein</fullName>
    </recommendedName>
</protein>
<evidence type="ECO:0000313" key="1">
    <source>
        <dbReference type="EMBL" id="KWV45718.1"/>
    </source>
</evidence>
<organism evidence="1 2">
    <name type="scientific">Bradyrhizobium macuxiense</name>
    <dbReference type="NCBI Taxonomy" id="1755647"/>
    <lineage>
        <taxon>Bacteria</taxon>
        <taxon>Pseudomonadati</taxon>
        <taxon>Pseudomonadota</taxon>
        <taxon>Alphaproteobacteria</taxon>
        <taxon>Hyphomicrobiales</taxon>
        <taxon>Nitrobacteraceae</taxon>
        <taxon>Bradyrhizobium</taxon>
    </lineage>
</organism>
<reference evidence="1 2" key="1">
    <citation type="submission" date="2015-11" db="EMBL/GenBank/DDBJ databases">
        <title>Draft Genome Sequence of the Strain BR 10303 (Bradyrhizobium sp.) isolated from nodules of Centrolobium paraense.</title>
        <authorList>
            <person name="Zelli J.E."/>
            <person name="Simoes-Araujo J.L."/>
            <person name="Barauna A.C."/>
            <person name="Silva K."/>
        </authorList>
    </citation>
    <scope>NUCLEOTIDE SEQUENCE [LARGE SCALE GENOMIC DNA]</scope>
    <source>
        <strain evidence="1 2">BR 10303</strain>
    </source>
</reference>
<dbReference type="AlphaFoldDB" id="A0A109JBB4"/>
<dbReference type="Proteomes" id="UP000057737">
    <property type="component" value="Unassembled WGS sequence"/>
</dbReference>
<name>A0A109JBB4_9BRAD</name>
<comment type="caution">
    <text evidence="1">The sequence shown here is derived from an EMBL/GenBank/DDBJ whole genome shotgun (WGS) entry which is preliminary data.</text>
</comment>
<evidence type="ECO:0000313" key="2">
    <source>
        <dbReference type="Proteomes" id="UP000057737"/>
    </source>
</evidence>
<evidence type="ECO:0008006" key="3">
    <source>
        <dbReference type="Google" id="ProtNLM"/>
    </source>
</evidence>
<dbReference type="RefSeq" id="WP_066515338.1">
    <property type="nucleotide sequence ID" value="NZ_LNCU01000121.1"/>
</dbReference>